<dbReference type="RefSeq" id="XP_050467058.1">
    <property type="nucleotide sequence ID" value="XM_050612560.1"/>
</dbReference>
<name>C8UZV9_EMENI</name>
<organism evidence="1 2">
    <name type="scientific">Emericella nidulans (strain FGSC A4 / ATCC 38163 / CBS 112.46 / NRRL 194 / M139)</name>
    <name type="common">Aspergillus nidulans</name>
    <dbReference type="NCBI Taxonomy" id="227321"/>
    <lineage>
        <taxon>Eukaryota</taxon>
        <taxon>Fungi</taxon>
        <taxon>Dikarya</taxon>
        <taxon>Ascomycota</taxon>
        <taxon>Pezizomycotina</taxon>
        <taxon>Eurotiomycetes</taxon>
        <taxon>Eurotiomycetidae</taxon>
        <taxon>Eurotiales</taxon>
        <taxon>Aspergillaceae</taxon>
        <taxon>Aspergillus</taxon>
        <taxon>Aspergillus subgen. Nidulantes</taxon>
    </lineage>
</organism>
<accession>C8UZV9</accession>
<reference evidence="2" key="1">
    <citation type="journal article" date="2005" name="Nature">
        <title>Sequencing of Aspergillus nidulans and comparative analysis with A. fumigatus and A. oryzae.</title>
        <authorList>
            <person name="Galagan J.E."/>
            <person name="Calvo S.E."/>
            <person name="Cuomo C."/>
            <person name="Ma L.J."/>
            <person name="Wortman J.R."/>
            <person name="Batzoglou S."/>
            <person name="Lee S.I."/>
            <person name="Basturkmen M."/>
            <person name="Spevak C.C."/>
            <person name="Clutterbuck J."/>
            <person name="Kapitonov V."/>
            <person name="Jurka J."/>
            <person name="Scazzocchio C."/>
            <person name="Farman M."/>
            <person name="Butler J."/>
            <person name="Purcell S."/>
            <person name="Harris S."/>
            <person name="Braus G.H."/>
            <person name="Draht O."/>
            <person name="Busch S."/>
            <person name="D'Enfert C."/>
            <person name="Bouchier C."/>
            <person name="Goldman G.H."/>
            <person name="Bell-Pedersen D."/>
            <person name="Griffiths-Jones S."/>
            <person name="Doonan J.H."/>
            <person name="Yu J."/>
            <person name="Vienken K."/>
            <person name="Pain A."/>
            <person name="Freitag M."/>
            <person name="Selker E.U."/>
            <person name="Archer D.B."/>
            <person name="Penalva M.A."/>
            <person name="Oakley B.R."/>
            <person name="Momany M."/>
            <person name="Tanaka T."/>
            <person name="Kumagai T."/>
            <person name="Asai K."/>
            <person name="Machida M."/>
            <person name="Nierman W.C."/>
            <person name="Denning D.W."/>
            <person name="Caddick M."/>
            <person name="Hynes M."/>
            <person name="Paoletti M."/>
            <person name="Fischer R."/>
            <person name="Miller B."/>
            <person name="Dyer P."/>
            <person name="Sachs M.S."/>
            <person name="Osmani S.A."/>
            <person name="Birren B.W."/>
        </authorList>
    </citation>
    <scope>NUCLEOTIDE SEQUENCE [LARGE SCALE GENOMIC DNA]</scope>
    <source>
        <strain evidence="2">FGSC A4 / ATCC 38163 / CBS 112.46 / NRRL 194 / M139</strain>
    </source>
</reference>
<evidence type="ECO:0000313" key="2">
    <source>
        <dbReference type="Proteomes" id="UP000000560"/>
    </source>
</evidence>
<dbReference type="HOGENOM" id="CLU_3050302_0_0_1"/>
<dbReference type="InParanoid" id="C8UZV9"/>
<keyword evidence="2" id="KW-1185">Reference proteome</keyword>
<sequence>MALCGSWKRTSNIVSRVNPRGIKVAGQTLCSMVCPRLKIWHFGSLDYFTTAVEV</sequence>
<protein>
    <submittedName>
        <fullName evidence="1">Uncharacterized protein</fullName>
    </submittedName>
</protein>
<dbReference type="GeneID" id="74897069"/>
<gene>
    <name evidence="1" type="ORF">ANIA_11493</name>
</gene>
<dbReference type="KEGG" id="ani:ANIA_11493"/>
<dbReference type="Proteomes" id="UP000000560">
    <property type="component" value="Chromosome I"/>
</dbReference>
<dbReference type="AlphaFoldDB" id="C8UZV9"/>
<proteinExistence type="predicted"/>
<evidence type="ECO:0000313" key="1">
    <source>
        <dbReference type="EMBL" id="CBF70622.1"/>
    </source>
</evidence>
<reference evidence="2" key="2">
    <citation type="journal article" date="2009" name="Fungal Genet. Biol.">
        <title>The 2008 update of the Aspergillus nidulans genome annotation: a community effort.</title>
        <authorList>
            <person name="Wortman J.R."/>
            <person name="Gilsenan J.M."/>
            <person name="Joardar V."/>
            <person name="Deegan J."/>
            <person name="Clutterbuck J."/>
            <person name="Andersen M.R."/>
            <person name="Archer D."/>
            <person name="Bencina M."/>
            <person name="Braus G."/>
            <person name="Coutinho P."/>
            <person name="von Dohren H."/>
            <person name="Doonan J."/>
            <person name="Driessen A.J."/>
            <person name="Durek P."/>
            <person name="Espeso E."/>
            <person name="Fekete E."/>
            <person name="Flipphi M."/>
            <person name="Estrada C.G."/>
            <person name="Geysens S."/>
            <person name="Goldman G."/>
            <person name="de Groot P.W."/>
            <person name="Hansen K."/>
            <person name="Harris S.D."/>
            <person name="Heinekamp T."/>
            <person name="Helmstaedt K."/>
            <person name="Henrissat B."/>
            <person name="Hofmann G."/>
            <person name="Homan T."/>
            <person name="Horio T."/>
            <person name="Horiuchi H."/>
            <person name="James S."/>
            <person name="Jones M."/>
            <person name="Karaffa L."/>
            <person name="Karanyi Z."/>
            <person name="Kato M."/>
            <person name="Keller N."/>
            <person name="Kelly D.E."/>
            <person name="Kiel J.A."/>
            <person name="Kim J.M."/>
            <person name="van der Klei I.J."/>
            <person name="Klis F.M."/>
            <person name="Kovalchuk A."/>
            <person name="Krasevec N."/>
            <person name="Kubicek C.P."/>
            <person name="Liu B."/>
            <person name="Maccabe A."/>
            <person name="Meyer V."/>
            <person name="Mirabito P."/>
            <person name="Miskei M."/>
            <person name="Mos M."/>
            <person name="Mullins J."/>
            <person name="Nelson D.R."/>
            <person name="Nielsen J."/>
            <person name="Oakley B.R."/>
            <person name="Osmani S.A."/>
            <person name="Pakula T."/>
            <person name="Paszewski A."/>
            <person name="Paulsen I."/>
            <person name="Pilsyk S."/>
            <person name="Pocsi I."/>
            <person name="Punt P.J."/>
            <person name="Ram A.F."/>
            <person name="Ren Q."/>
            <person name="Robellet X."/>
            <person name="Robson G."/>
            <person name="Seiboth B."/>
            <person name="van Solingen P."/>
            <person name="Specht T."/>
            <person name="Sun J."/>
            <person name="Taheri-Talesh N."/>
            <person name="Takeshita N."/>
            <person name="Ussery D."/>
            <person name="vanKuyk P.A."/>
            <person name="Visser H."/>
            <person name="van de Vondervoort P.J."/>
            <person name="de Vries R.P."/>
            <person name="Walton J."/>
            <person name="Xiang X."/>
            <person name="Xiong Y."/>
            <person name="Zeng A.P."/>
            <person name="Brandt B.W."/>
            <person name="Cornell M.J."/>
            <person name="van den Hondel C.A."/>
            <person name="Visser J."/>
            <person name="Oliver S.G."/>
            <person name="Turner G."/>
        </authorList>
    </citation>
    <scope>GENOME REANNOTATION</scope>
    <source>
        <strain evidence="2">FGSC A4 / ATCC 38163 / CBS 112.46 / NRRL 194 / M139</strain>
    </source>
</reference>
<dbReference type="EMBL" id="BN001301">
    <property type="protein sequence ID" value="CBF70622.1"/>
    <property type="molecule type" value="Genomic_DNA"/>
</dbReference>